<dbReference type="Proteomes" id="UP000286715">
    <property type="component" value="Unassembled WGS sequence"/>
</dbReference>
<evidence type="ECO:0000256" key="1">
    <source>
        <dbReference type="ARBA" id="ARBA00008857"/>
    </source>
</evidence>
<dbReference type="InterPro" id="IPR013762">
    <property type="entry name" value="Integrase-like_cat_sf"/>
</dbReference>
<name>A0A401XKH2_9FLAO</name>
<dbReference type="Gene3D" id="1.10.150.130">
    <property type="match status" value="1"/>
</dbReference>
<comment type="caution">
    <text evidence="8">The sequence shown here is derived from an EMBL/GenBank/DDBJ whole genome shotgun (WGS) entry which is preliminary data.</text>
</comment>
<dbReference type="OrthoDB" id="9801717at2"/>
<keyword evidence="9" id="KW-1185">Reference proteome</keyword>
<feature type="domain" description="Core-binding (CB)" evidence="7">
    <location>
        <begin position="1"/>
        <end position="84"/>
    </location>
</feature>
<dbReference type="InterPro" id="IPR050090">
    <property type="entry name" value="Tyrosine_recombinase_XerCD"/>
</dbReference>
<gene>
    <name evidence="8" type="primary">xerC_2</name>
    <name evidence="8" type="ORF">JCM31826_09900</name>
</gene>
<dbReference type="InterPro" id="IPR002104">
    <property type="entry name" value="Integrase_catalytic"/>
</dbReference>
<dbReference type="Pfam" id="PF00589">
    <property type="entry name" value="Phage_integrase"/>
    <property type="match status" value="1"/>
</dbReference>
<sequence>MSNQVLLNDFFEYLEKVKNRSIHTLEAYRRDIEAFLTYFENQDLTQFNPKQIRHYAAYLSKLELKPSSIRRKLSALQALFRFLKKNKYISSVPTNLVVRPKLPRRVKDIPKEAELAKLESVELGNTRELDFETVRDFCIIELLYGTGIRRQELIDLTLGDVDLSAASIKVTGKGSKQRIVPLNDYLKELLSVYISFREKLTTKDDTAFFLTKKGKKVNKSLVYVIVKSYLSAVTDVHQKSPHMLRHAFATHMLSRGADLRSIRELLGHSSLAATQVYTQNDVSKLKSVYNRFHPRSN</sequence>
<dbReference type="InterPro" id="IPR044068">
    <property type="entry name" value="CB"/>
</dbReference>
<evidence type="ECO:0000256" key="5">
    <source>
        <dbReference type="PROSITE-ProRule" id="PRU01248"/>
    </source>
</evidence>
<organism evidence="8 9">
    <name type="scientific">Thermaurantimonas aggregans</name>
    <dbReference type="NCBI Taxonomy" id="2173829"/>
    <lineage>
        <taxon>Bacteria</taxon>
        <taxon>Pseudomonadati</taxon>
        <taxon>Bacteroidota</taxon>
        <taxon>Flavobacteriia</taxon>
        <taxon>Flavobacteriales</taxon>
        <taxon>Schleiferiaceae</taxon>
        <taxon>Thermaurantimonas</taxon>
    </lineage>
</organism>
<dbReference type="AlphaFoldDB" id="A0A401XKH2"/>
<dbReference type="RefSeq" id="WP_124397570.1">
    <property type="nucleotide sequence ID" value="NZ_BHZE01000007.1"/>
</dbReference>
<dbReference type="InterPro" id="IPR010998">
    <property type="entry name" value="Integrase_recombinase_N"/>
</dbReference>
<evidence type="ECO:0000259" key="6">
    <source>
        <dbReference type="PROSITE" id="PS51898"/>
    </source>
</evidence>
<accession>A0A401XKH2</accession>
<keyword evidence="3 5" id="KW-0238">DNA-binding</keyword>
<dbReference type="GO" id="GO:0003677">
    <property type="term" value="F:DNA binding"/>
    <property type="evidence" value="ECO:0007669"/>
    <property type="project" value="UniProtKB-UniRule"/>
</dbReference>
<dbReference type="PROSITE" id="PS51900">
    <property type="entry name" value="CB"/>
    <property type="match status" value="1"/>
</dbReference>
<dbReference type="GO" id="GO:0006310">
    <property type="term" value="P:DNA recombination"/>
    <property type="evidence" value="ECO:0007669"/>
    <property type="project" value="UniProtKB-KW"/>
</dbReference>
<evidence type="ECO:0000256" key="3">
    <source>
        <dbReference type="ARBA" id="ARBA00023125"/>
    </source>
</evidence>
<protein>
    <submittedName>
        <fullName evidence="8">Integrase</fullName>
    </submittedName>
</protein>
<evidence type="ECO:0000313" key="9">
    <source>
        <dbReference type="Proteomes" id="UP000286715"/>
    </source>
</evidence>
<dbReference type="SUPFAM" id="SSF56349">
    <property type="entry name" value="DNA breaking-rejoining enzymes"/>
    <property type="match status" value="1"/>
</dbReference>
<dbReference type="Gene3D" id="1.10.443.10">
    <property type="entry name" value="Intergrase catalytic core"/>
    <property type="match status" value="1"/>
</dbReference>
<keyword evidence="2" id="KW-0229">DNA integration</keyword>
<evidence type="ECO:0000313" key="8">
    <source>
        <dbReference type="EMBL" id="GCD77508.1"/>
    </source>
</evidence>
<dbReference type="GO" id="GO:0015074">
    <property type="term" value="P:DNA integration"/>
    <property type="evidence" value="ECO:0007669"/>
    <property type="project" value="UniProtKB-KW"/>
</dbReference>
<dbReference type="InterPro" id="IPR011010">
    <property type="entry name" value="DNA_brk_join_enz"/>
</dbReference>
<dbReference type="PANTHER" id="PTHR30349">
    <property type="entry name" value="PHAGE INTEGRASE-RELATED"/>
    <property type="match status" value="1"/>
</dbReference>
<evidence type="ECO:0000256" key="4">
    <source>
        <dbReference type="ARBA" id="ARBA00023172"/>
    </source>
</evidence>
<evidence type="ECO:0000259" key="7">
    <source>
        <dbReference type="PROSITE" id="PS51900"/>
    </source>
</evidence>
<proteinExistence type="inferred from homology"/>
<dbReference type="PROSITE" id="PS51898">
    <property type="entry name" value="TYR_RECOMBINASE"/>
    <property type="match status" value="1"/>
</dbReference>
<feature type="domain" description="Tyr recombinase" evidence="6">
    <location>
        <begin position="104"/>
        <end position="290"/>
    </location>
</feature>
<reference evidence="8 9" key="1">
    <citation type="submission" date="2018-11" db="EMBL/GenBank/DDBJ databases">
        <title>Schleiferia aggregans sp. nov., a moderately thermophilic heterotrophic bacterium isolated from microbial mats at a terrestrial hot spring.</title>
        <authorList>
            <person name="Iino T."/>
            <person name="Ohkuma M."/>
            <person name="Haruta S."/>
        </authorList>
    </citation>
    <scope>NUCLEOTIDE SEQUENCE [LARGE SCALE GENOMIC DNA]</scope>
    <source>
        <strain evidence="8 9">LA</strain>
    </source>
</reference>
<dbReference type="Pfam" id="PF02899">
    <property type="entry name" value="Phage_int_SAM_1"/>
    <property type="match status" value="1"/>
</dbReference>
<dbReference type="InterPro" id="IPR004107">
    <property type="entry name" value="Integrase_SAM-like_N"/>
</dbReference>
<dbReference type="EMBL" id="BHZE01000007">
    <property type="protein sequence ID" value="GCD77508.1"/>
    <property type="molecule type" value="Genomic_DNA"/>
</dbReference>
<dbReference type="PANTHER" id="PTHR30349:SF41">
    <property type="entry name" value="INTEGRASE_RECOMBINASE PROTEIN MJ0367-RELATED"/>
    <property type="match status" value="1"/>
</dbReference>
<keyword evidence="4" id="KW-0233">DNA recombination</keyword>
<evidence type="ECO:0000256" key="2">
    <source>
        <dbReference type="ARBA" id="ARBA00022908"/>
    </source>
</evidence>
<comment type="similarity">
    <text evidence="1">Belongs to the 'phage' integrase family.</text>
</comment>